<proteinExistence type="predicted"/>
<comment type="caution">
    <text evidence="1">The sequence shown here is derived from an EMBL/GenBank/DDBJ whole genome shotgun (WGS) entry which is preliminary data.</text>
</comment>
<reference evidence="2" key="1">
    <citation type="submission" date="2019-01" db="EMBL/GenBank/DDBJ databases">
        <title>Gri0909 isolated from a small marine red alga.</title>
        <authorList>
            <person name="Kim J."/>
            <person name="Jeong S.E."/>
            <person name="Jeon C.O."/>
        </authorList>
    </citation>
    <scope>NUCLEOTIDE SEQUENCE [LARGE SCALE GENOMIC DNA]</scope>
    <source>
        <strain evidence="2">Gri0909</strain>
    </source>
</reference>
<gene>
    <name evidence="1" type="ORF">EOI86_03265</name>
</gene>
<dbReference type="Proteomes" id="UP000287447">
    <property type="component" value="Unassembled WGS sequence"/>
</dbReference>
<protein>
    <submittedName>
        <fullName evidence="1">Uncharacterized protein</fullName>
    </submittedName>
</protein>
<dbReference type="AlphaFoldDB" id="A0A3S2WTT6"/>
<keyword evidence="2" id="KW-1185">Reference proteome</keyword>
<evidence type="ECO:0000313" key="2">
    <source>
        <dbReference type="Proteomes" id="UP000287447"/>
    </source>
</evidence>
<accession>A0A3S2WTT6</accession>
<name>A0A3S2WTT6_9PROT</name>
<organism evidence="1 2">
    <name type="scientific">Hwanghaeella grinnelliae</name>
    <dbReference type="NCBI Taxonomy" id="2500179"/>
    <lineage>
        <taxon>Bacteria</taxon>
        <taxon>Pseudomonadati</taxon>
        <taxon>Pseudomonadota</taxon>
        <taxon>Alphaproteobacteria</taxon>
        <taxon>Rhodospirillales</taxon>
        <taxon>Rhodospirillaceae</taxon>
        <taxon>Hwanghaeella</taxon>
    </lineage>
</organism>
<dbReference type="EMBL" id="SADE01000001">
    <property type="protein sequence ID" value="RVU38324.1"/>
    <property type="molecule type" value="Genomic_DNA"/>
</dbReference>
<dbReference type="RefSeq" id="WP_127763696.1">
    <property type="nucleotide sequence ID" value="NZ_SADE01000001.1"/>
</dbReference>
<evidence type="ECO:0000313" key="1">
    <source>
        <dbReference type="EMBL" id="RVU38324.1"/>
    </source>
</evidence>
<sequence>MSATQFAPPAIHSAAAQDEKPVRVQINDPSIMTKGLYLDRLRAILGEDFAYMQGELKSVSDEMRNTVREQALPADDYAQEFMSAWDALIAIELQRATILGAFRNAPPAQQNQQLSLAQHTQHNPDGTTTTLPLHIAQILNVHITQFAHEQLGTIDAPIQLPGKVSVAAAADCGLPVGDFDLAQDGTAFEMTDDAQVQYFGVVSSTEVWMWANVQRFATIATDKGLSIQAPDAPGLVLRLVPQGAGYAGTELSDAACTASVAPAT</sequence>